<proteinExistence type="predicted"/>
<keyword evidence="2" id="KW-1185">Reference proteome</keyword>
<name>A0A1Y2FIQ0_PROLT</name>
<evidence type="ECO:0000313" key="2">
    <source>
        <dbReference type="Proteomes" id="UP000193685"/>
    </source>
</evidence>
<dbReference type="RefSeq" id="XP_040726113.1">
    <property type="nucleotide sequence ID" value="XM_040866832.1"/>
</dbReference>
<dbReference type="OrthoDB" id="5421239at2759"/>
<dbReference type="InterPro" id="IPR025893">
    <property type="entry name" value="Tocopherol_cyclase"/>
</dbReference>
<protein>
    <submittedName>
        <fullName evidence="1">Uncharacterized protein</fullName>
    </submittedName>
</protein>
<dbReference type="Proteomes" id="UP000193685">
    <property type="component" value="Unassembled WGS sequence"/>
</dbReference>
<dbReference type="OMA" id="TIHQEKN"/>
<dbReference type="GeneID" id="63783431"/>
<dbReference type="PANTHER" id="PTHR35309">
    <property type="match status" value="1"/>
</dbReference>
<dbReference type="GO" id="GO:0009976">
    <property type="term" value="F:tocopherol cyclase activity"/>
    <property type="evidence" value="ECO:0007669"/>
    <property type="project" value="InterPro"/>
</dbReference>
<reference evidence="1 2" key="1">
    <citation type="submission" date="2016-07" db="EMBL/GenBank/DDBJ databases">
        <title>Pervasive Adenine N6-methylation of Active Genes in Fungi.</title>
        <authorList>
            <consortium name="DOE Joint Genome Institute"/>
            <person name="Mondo S.J."/>
            <person name="Dannebaum R.O."/>
            <person name="Kuo R.C."/>
            <person name="Labutti K."/>
            <person name="Haridas S."/>
            <person name="Kuo A."/>
            <person name="Salamov A."/>
            <person name="Ahrendt S.R."/>
            <person name="Lipzen A."/>
            <person name="Sullivan W."/>
            <person name="Andreopoulos W.B."/>
            <person name="Clum A."/>
            <person name="Lindquist E."/>
            <person name="Daum C."/>
            <person name="Ramamoorthy G.K."/>
            <person name="Gryganskyi A."/>
            <person name="Culley D."/>
            <person name="Magnuson J.K."/>
            <person name="James T.Y."/>
            <person name="O'Malley M.A."/>
            <person name="Stajich J.E."/>
            <person name="Spatafora J.W."/>
            <person name="Visel A."/>
            <person name="Grigoriev I.V."/>
        </authorList>
    </citation>
    <scope>NUCLEOTIDE SEQUENCE [LARGE SCALE GENOMIC DNA]</scope>
    <source>
        <strain evidence="1 2">12-1054</strain>
    </source>
</reference>
<sequence length="410" mass="45987">MSVEIARKTISAHWLPHKRCQFEGYYSKFRLESGNHLALIVCSVHGAPQRAHMVSMTYVLSSANVAATARKLNIQEKEVQRSWQREVWAKENVYRASPSKTAFTIDVLAADSTAEPHGVVKYDEEGMHYDLHALPDTREGLSGFQLKCTSKPDTRDPYIQGDEQSTPAGVFANLPLPIQWHVQALSQDCMVSLSLETPEGRADPILDELDKEGMATMHQEKNWAASFPDGYLWVQSWSEKGKPGDGLCFAGGEAMLGIQAYLLTYRPSPEGLAAARSTRKDANKAFTFRPPFSMSVFGWSPFLSVKRKWISPSSNSTDPSTCILDVATFRQRLVVHAEAKKETFFTLSAPLPEGHRPRFCTQSFEATLKIEAYRRTLPWHAWTLVSSEERGDSSLEFGGDYFPEAGQQQW</sequence>
<gene>
    <name evidence="1" type="ORF">BCR37DRAFT_281254</name>
</gene>
<comment type="caution">
    <text evidence="1">The sequence shown here is derived from an EMBL/GenBank/DDBJ whole genome shotgun (WGS) entry which is preliminary data.</text>
</comment>
<dbReference type="PANTHER" id="PTHR35309:SF4">
    <property type="entry name" value="TOCOPHEROL CYCLASE"/>
    <property type="match status" value="1"/>
</dbReference>
<dbReference type="EMBL" id="MCFI01000007">
    <property type="protein sequence ID" value="ORY83818.1"/>
    <property type="molecule type" value="Genomic_DNA"/>
</dbReference>
<accession>A0A1Y2FIQ0</accession>
<evidence type="ECO:0000313" key="1">
    <source>
        <dbReference type="EMBL" id="ORY83818.1"/>
    </source>
</evidence>
<organism evidence="1 2">
    <name type="scientific">Protomyces lactucae-debilis</name>
    <dbReference type="NCBI Taxonomy" id="2754530"/>
    <lineage>
        <taxon>Eukaryota</taxon>
        <taxon>Fungi</taxon>
        <taxon>Dikarya</taxon>
        <taxon>Ascomycota</taxon>
        <taxon>Taphrinomycotina</taxon>
        <taxon>Taphrinomycetes</taxon>
        <taxon>Taphrinales</taxon>
        <taxon>Protomycetaceae</taxon>
        <taxon>Protomyces</taxon>
    </lineage>
</organism>
<dbReference type="AlphaFoldDB" id="A0A1Y2FIQ0"/>